<organism evidence="2 3">
    <name type="scientific">Microbacterium aoyamense</name>
    <dbReference type="NCBI Taxonomy" id="344166"/>
    <lineage>
        <taxon>Bacteria</taxon>
        <taxon>Bacillati</taxon>
        <taxon>Actinomycetota</taxon>
        <taxon>Actinomycetes</taxon>
        <taxon>Micrococcales</taxon>
        <taxon>Microbacteriaceae</taxon>
        <taxon>Microbacterium</taxon>
    </lineage>
</organism>
<dbReference type="InterPro" id="IPR013784">
    <property type="entry name" value="Carb-bd-like_fold"/>
</dbReference>
<dbReference type="InterPro" id="IPR051922">
    <property type="entry name" value="Bact_Sporulation_Assoc"/>
</dbReference>
<name>A0ABP5ARN9_9MICO</name>
<feature type="signal peptide" evidence="1">
    <location>
        <begin position="1"/>
        <end position="20"/>
    </location>
</feature>
<sequence>MIGAAIGVVLLVATVSPAAADSGATATLSGRIAGADGRLLGSCAVLVASQGGVVSGWTQPELDGTYEIAGLAPGEYDVRISYTCTGRSLIGEWGDGTHGATQQTPTVLAAGTNPLDIRLDDGGFITGTLTGSGEPLSGDFALIPLEPVFPGPPLRVFARSGVISSTPLPPGRYGVVFSPGIEWIGEDHNGIVTTTPTAPPLTVGLGQTVTVAADLQPAGVLSGTVFVTKNGTRMPAAGARVRIEGLDGARSTSASADENGRWMIRGVSGRFRISFSSESSDPGKATLPEYLGGGRSKAESRIVEVRDNAIVDGLDADLDIGGHFSTWPYLEPSPGAALLPASSQLADMLFFRLDEASGEYVRIDPPGWRLPIGGHPYTGVLEPGTYALRVWTNHWLGGDPWAQGAETIRFYGGLDDIVVREGEVTPYEPLILETRHYDVTRAAGTDRYATSAAISAGAFDPGVPVAYLANGTTFPDALAGAAAAGSLGGPVLLTPAGGIPPVVANELDRLNPQRIVLLGGASVVSEAVERQAAAYSSAPVTRQAGGDRFATSAAISKSTFLPGVPVVYLANGYDFPDALAGAAAAGSLGGPVLLTSPSGLSAPLHAELDRLKPHKIVVLGGKAAVSDAVATQAGAYTSGSVTRHAGASRFATAAQISAKTFSPGVPVTYIANGYGFPDALSGAAVAGARGGPVLLTGPQTMPDAILAELERLDPEKVVILGGEGAVSPDVMSQTRAVLPY</sequence>
<keyword evidence="3" id="KW-1185">Reference proteome</keyword>
<evidence type="ECO:0000313" key="3">
    <source>
        <dbReference type="Proteomes" id="UP001501343"/>
    </source>
</evidence>
<dbReference type="Gene3D" id="2.60.40.1120">
    <property type="entry name" value="Carboxypeptidase-like, regulatory domain"/>
    <property type="match status" value="1"/>
</dbReference>
<dbReference type="Pfam" id="PF04122">
    <property type="entry name" value="CW_binding_2"/>
    <property type="match status" value="3"/>
</dbReference>
<evidence type="ECO:0000313" key="2">
    <source>
        <dbReference type="EMBL" id="GAA1920990.1"/>
    </source>
</evidence>
<reference evidence="3" key="1">
    <citation type="journal article" date="2019" name="Int. J. Syst. Evol. Microbiol.">
        <title>The Global Catalogue of Microorganisms (GCM) 10K type strain sequencing project: providing services to taxonomists for standard genome sequencing and annotation.</title>
        <authorList>
            <consortium name="The Broad Institute Genomics Platform"/>
            <consortium name="The Broad Institute Genome Sequencing Center for Infectious Disease"/>
            <person name="Wu L."/>
            <person name="Ma J."/>
        </authorList>
    </citation>
    <scope>NUCLEOTIDE SEQUENCE [LARGE SCALE GENOMIC DNA]</scope>
    <source>
        <strain evidence="3">JCM 14900</strain>
    </source>
</reference>
<protein>
    <submittedName>
        <fullName evidence="2">Uncharacterized protein</fullName>
    </submittedName>
</protein>
<comment type="caution">
    <text evidence="2">The sequence shown here is derived from an EMBL/GenBank/DDBJ whole genome shotgun (WGS) entry which is preliminary data.</text>
</comment>
<gene>
    <name evidence="2" type="ORF">GCM10009775_11850</name>
</gene>
<accession>A0ABP5ARN9</accession>
<dbReference type="PANTHER" id="PTHR30032">
    <property type="entry name" value="N-ACETYLMURAMOYL-L-ALANINE AMIDASE-RELATED"/>
    <property type="match status" value="1"/>
</dbReference>
<dbReference type="EMBL" id="BAAAOF010000002">
    <property type="protein sequence ID" value="GAA1920990.1"/>
    <property type="molecule type" value="Genomic_DNA"/>
</dbReference>
<evidence type="ECO:0000256" key="1">
    <source>
        <dbReference type="SAM" id="SignalP"/>
    </source>
</evidence>
<proteinExistence type="predicted"/>
<feature type="chain" id="PRO_5046886080" evidence="1">
    <location>
        <begin position="21"/>
        <end position="740"/>
    </location>
</feature>
<dbReference type="InterPro" id="IPR007253">
    <property type="entry name" value="Cell_wall-bd_2"/>
</dbReference>
<dbReference type="RefSeq" id="WP_248146344.1">
    <property type="nucleotide sequence ID" value="NZ_BAAAOF010000002.1"/>
</dbReference>
<keyword evidence="1" id="KW-0732">Signal</keyword>
<dbReference type="PANTHER" id="PTHR30032:SF8">
    <property type="entry name" value="GERMINATION-SPECIFIC N-ACETYLMURAMOYL-L-ALANINE AMIDASE"/>
    <property type="match status" value="1"/>
</dbReference>
<dbReference type="Proteomes" id="UP001501343">
    <property type="component" value="Unassembled WGS sequence"/>
</dbReference>
<dbReference type="SUPFAM" id="SSF49452">
    <property type="entry name" value="Starch-binding domain-like"/>
    <property type="match status" value="1"/>
</dbReference>